<organism evidence="1 2">
    <name type="scientific">Aurantiacibacter zhengii</name>
    <dbReference type="NCBI Taxonomy" id="2307003"/>
    <lineage>
        <taxon>Bacteria</taxon>
        <taxon>Pseudomonadati</taxon>
        <taxon>Pseudomonadota</taxon>
        <taxon>Alphaproteobacteria</taxon>
        <taxon>Sphingomonadales</taxon>
        <taxon>Erythrobacteraceae</taxon>
        <taxon>Aurantiacibacter</taxon>
    </lineage>
</organism>
<dbReference type="Pfam" id="PF05947">
    <property type="entry name" value="T6SS_TssF"/>
    <property type="match status" value="1"/>
</dbReference>
<evidence type="ECO:0000313" key="2">
    <source>
        <dbReference type="Proteomes" id="UP000286576"/>
    </source>
</evidence>
<dbReference type="PANTHER" id="PTHR35370:SF1">
    <property type="entry name" value="TYPE VI SECRETION SYSTEM COMPONENT TSSF1"/>
    <property type="match status" value="1"/>
</dbReference>
<proteinExistence type="predicted"/>
<gene>
    <name evidence="1" type="primary">tssF</name>
    <name evidence="1" type="ORF">D2V07_17255</name>
</gene>
<comment type="caution">
    <text evidence="1">The sequence shown here is derived from an EMBL/GenBank/DDBJ whole genome shotgun (WGS) entry which is preliminary data.</text>
</comment>
<reference evidence="1 2" key="1">
    <citation type="submission" date="2018-08" db="EMBL/GenBank/DDBJ databases">
        <title>Erythrobacter zhengii sp.nov., a bacterium isolated from deep-sea sediment.</title>
        <authorList>
            <person name="Fang C."/>
            <person name="Wu Y.-H."/>
            <person name="Sun C."/>
            <person name="Wang H."/>
            <person name="Cheng H."/>
            <person name="Meng F.-X."/>
            <person name="Wang C.-S."/>
            <person name="Xu X.-W."/>
        </authorList>
    </citation>
    <scope>NUCLEOTIDE SEQUENCE [LARGE SCALE GENOMIC DNA]</scope>
    <source>
        <strain evidence="1 2">V18</strain>
    </source>
</reference>
<dbReference type="NCBIfam" id="TIGR03359">
    <property type="entry name" value="VI_chp_6"/>
    <property type="match status" value="1"/>
</dbReference>
<dbReference type="AlphaFoldDB" id="A0A418NNG1"/>
<dbReference type="OrthoDB" id="9763676at2"/>
<dbReference type="PANTHER" id="PTHR35370">
    <property type="entry name" value="CYTOPLASMIC PROTEIN-RELATED-RELATED"/>
    <property type="match status" value="1"/>
</dbReference>
<dbReference type="InterPro" id="IPR010272">
    <property type="entry name" value="T6SS_TssF"/>
</dbReference>
<dbReference type="EMBL" id="QXFL01000013">
    <property type="protein sequence ID" value="RIV82857.1"/>
    <property type="molecule type" value="Genomic_DNA"/>
</dbReference>
<sequence length="618" mass="69182">MDPRLLSRYEGELDYLRADAKRFAEEHETVAARLGLNQSDPDPYVERLLEGVAFLSSRVQLKIDDQFPQFTQHLLQAIQPHYLAPTPSICIAAFGPKEGDQGLLNGHKVARGTELTAEPPAGTRTPVSFVSGHEVTLWPIKVAKAEYIGSRAAVAAQAALAGVRANAALTIRLEPTGGVDLRQVEADTLEIFLEGNSAVPNELYRQIIGETVAVVARPMDAQSKTHAVLEKPAQFGFAEEQALLPTDGRTLDAYRLLTEYFACPERFRFVQLRDLKKALKLSGEAVEITILFNRSSETLVQAVSERNLRLYATPAINLFEKQLNRVPFSKTEHEFKIVPDRDGVLDFEVFRLLNVKAYDRNNRNPRTVAPLYAFGALLYDYRDALFFTTSIRPRKLSRKERRQRTREDYIGTETWMSLTSPGDPEGLEHIRDLSVRALVTNRELPELLQFSGEKHLTASGVPARSIQVVRAPTSPLPPMGMGDAAWRVIGHLTPNYATLLPEDGGDGELLKNHLALYGRQEDPVMRAQIDGIVSVRGKPVTRRVPDLGRLAMARGLRVEIELDDASFDQSRMFMFCAVVDRFLSEFAMVNSFTETHFRSKFQGEVAAWPPRIGRRHGI</sequence>
<dbReference type="Proteomes" id="UP000286576">
    <property type="component" value="Unassembled WGS sequence"/>
</dbReference>
<dbReference type="PIRSF" id="PIRSF028304">
    <property type="entry name" value="UCP028304"/>
    <property type="match status" value="1"/>
</dbReference>
<evidence type="ECO:0000313" key="1">
    <source>
        <dbReference type="EMBL" id="RIV82857.1"/>
    </source>
</evidence>
<protein>
    <submittedName>
        <fullName evidence="1">Type VI secretion system baseplate subunit TssF</fullName>
    </submittedName>
</protein>
<keyword evidence="2" id="KW-1185">Reference proteome</keyword>
<accession>A0A418NNG1</accession>
<name>A0A418NNG1_9SPHN</name>
<dbReference type="RefSeq" id="WP_119588156.1">
    <property type="nucleotide sequence ID" value="NZ_CAWODQ010000005.1"/>
</dbReference>